<dbReference type="SUPFAM" id="SSF158832">
    <property type="entry name" value="Tex N-terminal region-like"/>
    <property type="match status" value="1"/>
</dbReference>
<keyword evidence="3" id="KW-1185">Reference proteome</keyword>
<accession>A0ABP9U5S6</accession>
<dbReference type="SMART" id="SM00316">
    <property type="entry name" value="S1"/>
    <property type="match status" value="1"/>
</dbReference>
<dbReference type="Pfam" id="PF09371">
    <property type="entry name" value="Tex_N"/>
    <property type="match status" value="1"/>
</dbReference>
<dbReference type="InterPro" id="IPR037027">
    <property type="entry name" value="YqgF/RNaseH-like_dom_sf"/>
</dbReference>
<dbReference type="Pfam" id="PF17674">
    <property type="entry name" value="HHH_9"/>
    <property type="match status" value="1"/>
</dbReference>
<name>A0ABP9U5S6_9BACT</name>
<comment type="caution">
    <text evidence="2">The sequence shown here is derived from an EMBL/GenBank/DDBJ whole genome shotgun (WGS) entry which is preliminary data.</text>
</comment>
<dbReference type="PROSITE" id="PS50126">
    <property type="entry name" value="S1"/>
    <property type="match status" value="1"/>
</dbReference>
<dbReference type="InterPro" id="IPR023323">
    <property type="entry name" value="Tex-like_dom_sf"/>
</dbReference>
<dbReference type="InterPro" id="IPR018974">
    <property type="entry name" value="Tex-like_N"/>
</dbReference>
<dbReference type="EMBL" id="BAABQM010000002">
    <property type="protein sequence ID" value="GAA5414696.1"/>
    <property type="molecule type" value="Genomic_DNA"/>
</dbReference>
<dbReference type="Gene3D" id="1.10.3500.10">
    <property type="entry name" value="Tex N-terminal region-like"/>
    <property type="match status" value="1"/>
</dbReference>
<dbReference type="InterPro" id="IPR012337">
    <property type="entry name" value="RNaseH-like_sf"/>
</dbReference>
<protein>
    <submittedName>
        <fullName evidence="2">Tex family protein</fullName>
    </submittedName>
</protein>
<dbReference type="SUPFAM" id="SSF53098">
    <property type="entry name" value="Ribonuclease H-like"/>
    <property type="match status" value="1"/>
</dbReference>
<feature type="domain" description="S1 motif" evidence="1">
    <location>
        <begin position="643"/>
        <end position="715"/>
    </location>
</feature>
<dbReference type="InterPro" id="IPR041692">
    <property type="entry name" value="HHH_9"/>
</dbReference>
<dbReference type="RefSeq" id="WP_353289857.1">
    <property type="nucleotide sequence ID" value="NZ_BAABQM010000002.1"/>
</dbReference>
<dbReference type="Pfam" id="PF22706">
    <property type="entry name" value="Tex_central_region"/>
    <property type="match status" value="1"/>
</dbReference>
<dbReference type="InterPro" id="IPR012340">
    <property type="entry name" value="NA-bd_OB-fold"/>
</dbReference>
<gene>
    <name evidence="2" type="ORF">UREOM_4070</name>
</gene>
<proteinExistence type="predicted"/>
<sequence>MTEQELILRTSKLLNLSEKQVTVTLSLLKDGATVPFISRYRKELTHNLNEDQVQAIYEVFQYQNNLQTRKEAILKALDTKGILTPELSQNINQAERLSELEAIYKPYKDNKKTRASMAIAKGLEPLAQWILHYDSKAGDLSIYAKKFLNAEVTSVQEAINGALDIIAQMVALNSQLRETLKTTITKYAVLETKLKPKAEDENETYKVYYDFRKKLTSLSSYQVMAINRGEKEKILAVKLNYKYDFCLAKAQRIFCRPFKHSINDYINQAIEDGFKRLLIPSIENAVMNEITEQAEEICVNRFGQNLQQLLLQAPIKNKNVLGWDPGFRTGCKLAVVLQNNEMQTVDVVYPFEKNHISADETVVNLITKYQIEIIAIGNGTASRESVDYISQLIKQYHLNVEYCVVSEAGASVYSASKIAQTEFPDLPLEKRSAISIARRIIDPLAELIKIPSLSIGVGQYQHDLPEKSLNNKIDYVVEKTVNLVGVDVNTASEILLTHISGLNASLAKNIVAYRNKQQKITTRQELSKIKGFSDQKFLLSAGFLRIVGSEPLDMTSIHPESYSVAYQLLNLLGLRIQDINTKAFKDSLKSVNPEVYLNTLKTDIFTLKDIIKALLEPLRDYRDSYDQPILRKDILKLEDLQVGTKLQGVVRNILEFGAFIDLGIKESGLLHVSQIPQLKANNNLTIYDVLEVGQIINVSVLSIDLKTRKIQLARD</sequence>
<dbReference type="SUPFAM" id="SSF47781">
    <property type="entry name" value="RuvA domain 2-like"/>
    <property type="match status" value="2"/>
</dbReference>
<dbReference type="Gene3D" id="3.30.420.140">
    <property type="entry name" value="YqgF/RNase H-like domain"/>
    <property type="match status" value="1"/>
</dbReference>
<dbReference type="InterPro" id="IPR010994">
    <property type="entry name" value="RuvA_2-like"/>
</dbReference>
<dbReference type="InterPro" id="IPR006641">
    <property type="entry name" value="YqgF/RNaseH-like_dom"/>
</dbReference>
<evidence type="ECO:0000259" key="1">
    <source>
        <dbReference type="PROSITE" id="PS50126"/>
    </source>
</evidence>
<dbReference type="Gene3D" id="1.10.150.310">
    <property type="entry name" value="Tex RuvX-like domain-like"/>
    <property type="match status" value="1"/>
</dbReference>
<dbReference type="Proteomes" id="UP001449582">
    <property type="component" value="Unassembled WGS sequence"/>
</dbReference>
<reference evidence="2" key="1">
    <citation type="submission" date="2024-02" db="EMBL/GenBank/DDBJ databases">
        <title>Draft genome sequence of new strains in genus Ureaplasma.</title>
        <authorList>
            <person name="Nakajima Y."/>
            <person name="Segawa T."/>
        </authorList>
    </citation>
    <scope>NUCLEOTIDE SEQUENCE [LARGE SCALE GENOMIC DNA]</scope>
    <source>
        <strain evidence="2">OM1</strain>
    </source>
</reference>
<evidence type="ECO:0000313" key="3">
    <source>
        <dbReference type="Proteomes" id="UP001449582"/>
    </source>
</evidence>
<dbReference type="SUPFAM" id="SSF50249">
    <property type="entry name" value="Nucleic acid-binding proteins"/>
    <property type="match status" value="1"/>
</dbReference>
<dbReference type="SMART" id="SM00732">
    <property type="entry name" value="YqgFc"/>
    <property type="match status" value="1"/>
</dbReference>
<dbReference type="InterPro" id="IPR003029">
    <property type="entry name" value="S1_domain"/>
</dbReference>
<evidence type="ECO:0000313" key="2">
    <source>
        <dbReference type="EMBL" id="GAA5414696.1"/>
    </source>
</evidence>
<dbReference type="Gene3D" id="2.40.50.140">
    <property type="entry name" value="Nucleic acid-binding proteins"/>
    <property type="match status" value="1"/>
</dbReference>
<dbReference type="Gene3D" id="1.10.10.650">
    <property type="entry name" value="RuvA domain 2-like"/>
    <property type="match status" value="1"/>
</dbReference>
<dbReference type="PANTHER" id="PTHR10724:SF10">
    <property type="entry name" value="S1 RNA-BINDING DOMAIN-CONTAINING PROTEIN 1"/>
    <property type="match status" value="1"/>
</dbReference>
<dbReference type="Pfam" id="PF12836">
    <property type="entry name" value="HHH_3"/>
    <property type="match status" value="1"/>
</dbReference>
<dbReference type="PANTHER" id="PTHR10724">
    <property type="entry name" value="30S RIBOSOMAL PROTEIN S1"/>
    <property type="match status" value="1"/>
</dbReference>
<dbReference type="InterPro" id="IPR032639">
    <property type="entry name" value="Tex_YqgF"/>
</dbReference>
<dbReference type="InterPro" id="IPR023319">
    <property type="entry name" value="Tex-like_HTH_dom_sf"/>
</dbReference>
<dbReference type="InterPro" id="IPR050437">
    <property type="entry name" value="Ribos_protein_bS1-like"/>
</dbReference>
<organism evidence="2 3">
    <name type="scientific">Ureaplasma ceti</name>
    <dbReference type="NCBI Taxonomy" id="3119530"/>
    <lineage>
        <taxon>Bacteria</taxon>
        <taxon>Bacillati</taxon>
        <taxon>Mycoplasmatota</taxon>
        <taxon>Mycoplasmoidales</taxon>
        <taxon>Mycoplasmoidaceae</taxon>
        <taxon>Ureaplasma</taxon>
    </lineage>
</organism>
<dbReference type="InterPro" id="IPR055179">
    <property type="entry name" value="Tex-like_central_region"/>
</dbReference>
<dbReference type="Pfam" id="PF00575">
    <property type="entry name" value="S1"/>
    <property type="match status" value="1"/>
</dbReference>
<dbReference type="Pfam" id="PF16921">
    <property type="entry name" value="Tex_YqgF"/>
    <property type="match status" value="1"/>
</dbReference>